<accession>A0AA47MU46</accession>
<dbReference type="AlphaFoldDB" id="A0AA47MU46"/>
<dbReference type="EMBL" id="JAOPHQ010002560">
    <property type="protein sequence ID" value="KAK0146753.1"/>
    <property type="molecule type" value="Genomic_DNA"/>
</dbReference>
<dbReference type="Proteomes" id="UP001174136">
    <property type="component" value="Unassembled WGS sequence"/>
</dbReference>
<comment type="caution">
    <text evidence="1">The sequence shown here is derived from an EMBL/GenBank/DDBJ whole genome shotgun (WGS) entry which is preliminary data.</text>
</comment>
<evidence type="ECO:0000313" key="1">
    <source>
        <dbReference type="EMBL" id="KAK0146753.1"/>
    </source>
</evidence>
<organism evidence="1 2">
    <name type="scientific">Merluccius polli</name>
    <name type="common">Benguela hake</name>
    <name type="synonym">Merluccius cadenati</name>
    <dbReference type="NCBI Taxonomy" id="89951"/>
    <lineage>
        <taxon>Eukaryota</taxon>
        <taxon>Metazoa</taxon>
        <taxon>Chordata</taxon>
        <taxon>Craniata</taxon>
        <taxon>Vertebrata</taxon>
        <taxon>Euteleostomi</taxon>
        <taxon>Actinopterygii</taxon>
        <taxon>Neopterygii</taxon>
        <taxon>Teleostei</taxon>
        <taxon>Neoteleostei</taxon>
        <taxon>Acanthomorphata</taxon>
        <taxon>Zeiogadaria</taxon>
        <taxon>Gadariae</taxon>
        <taxon>Gadiformes</taxon>
        <taxon>Gadoidei</taxon>
        <taxon>Merlucciidae</taxon>
        <taxon>Merluccius</taxon>
    </lineage>
</organism>
<reference evidence="1" key="1">
    <citation type="journal article" date="2023" name="Front. Mar. Sci.">
        <title>A new Merluccius polli reference genome to investigate the effects of global change in West African waters.</title>
        <authorList>
            <person name="Mateo J.L."/>
            <person name="Blanco-Fernandez C."/>
            <person name="Garcia-Vazquez E."/>
            <person name="Machado-Schiaffino G."/>
        </authorList>
    </citation>
    <scope>NUCLEOTIDE SEQUENCE</scope>
    <source>
        <strain evidence="1">C29</strain>
        <tissue evidence="1">Fin</tissue>
    </source>
</reference>
<proteinExistence type="predicted"/>
<evidence type="ECO:0000313" key="2">
    <source>
        <dbReference type="Proteomes" id="UP001174136"/>
    </source>
</evidence>
<sequence>MTEAGQRVQPNLSHFTVVSVIRAFRDEHRVFELDASAAPQPNTYSLTTQYIFIDEARFNLTRTRQQGRNIIGNRAIVHVPGLRGGNATMYVANGYRGVIRHHAQHAH</sequence>
<protein>
    <submittedName>
        <fullName evidence="1">Uncharacterized protein</fullName>
    </submittedName>
</protein>
<name>A0AA47MU46_MERPO</name>
<gene>
    <name evidence="1" type="ORF">N1851_013960</name>
</gene>
<keyword evidence="2" id="KW-1185">Reference proteome</keyword>